<sequence>MSTAEPVPVARGALHGDETLELAHRVVALDEALVIGAERLEPAVVARVARSIDGVRERIELGVDQTVVALVGGTGSGKSSLFNAVCGLDFADVGVKRPTTSQITACVWGEDGDPLLDWLTVAEDRRIVRESLLDGDTEAPLRGLVLLDLPDHDSIEPAHREVVDRLLPQADLLVWVVDPQKYADDALHTGYLQRLVGHEAAMVVVLNQVDTVPPDVRGDLADDVARLLVEDGLTGVDVRPISTVTGEGVAELRDLLSAVVRTRSLAAKRAGAEVNDAAALVAAQVGLREPSPTALAVGDVVETLASAAGLRAVADAVAAVVRGGSRTVPAFGAVQSDAVDLARAAWLAAVTPGLPRRWSRDVAERVATPAELRLAVADSLAGVGVAARRSGWAATVTVLAVIALGAGALLASVAVGSRFGGGEPANGWTTAGAIALVVLGVVLLVVAGAVRRAAARRRASGVLRAGRSALEHVAVVRLVEPTQVVLAEHRRVRELAASAIR</sequence>
<protein>
    <recommendedName>
        <fullName evidence="2">G domain-containing protein</fullName>
    </recommendedName>
</protein>
<keyword evidence="4" id="KW-1185">Reference proteome</keyword>
<comment type="caution">
    <text evidence="3">The sequence shown here is derived from an EMBL/GenBank/DDBJ whole genome shotgun (WGS) entry which is preliminary data.</text>
</comment>
<dbReference type="PANTHER" id="PTHR42698">
    <property type="entry name" value="GTPASE ERA"/>
    <property type="match status" value="1"/>
</dbReference>
<dbReference type="InterPro" id="IPR006073">
    <property type="entry name" value="GTP-bd"/>
</dbReference>
<organism evidence="3 4">
    <name type="scientific">Cellulomonas soli</name>
    <dbReference type="NCBI Taxonomy" id="931535"/>
    <lineage>
        <taxon>Bacteria</taxon>
        <taxon>Bacillati</taxon>
        <taxon>Actinomycetota</taxon>
        <taxon>Actinomycetes</taxon>
        <taxon>Micrococcales</taxon>
        <taxon>Cellulomonadaceae</taxon>
        <taxon>Cellulomonas</taxon>
    </lineage>
</organism>
<dbReference type="InterPro" id="IPR027417">
    <property type="entry name" value="P-loop_NTPase"/>
</dbReference>
<dbReference type="Proteomes" id="UP000321798">
    <property type="component" value="Unassembled WGS sequence"/>
</dbReference>
<dbReference type="GO" id="GO:0005829">
    <property type="term" value="C:cytosol"/>
    <property type="evidence" value="ECO:0007669"/>
    <property type="project" value="TreeGrafter"/>
</dbReference>
<evidence type="ECO:0000313" key="3">
    <source>
        <dbReference type="EMBL" id="GEP68389.1"/>
    </source>
</evidence>
<accession>A0A512PB00</accession>
<keyword evidence="1" id="KW-0812">Transmembrane</keyword>
<evidence type="ECO:0000256" key="1">
    <source>
        <dbReference type="SAM" id="Phobius"/>
    </source>
</evidence>
<evidence type="ECO:0000313" key="4">
    <source>
        <dbReference type="Proteomes" id="UP000321798"/>
    </source>
</evidence>
<feature type="transmembrane region" description="Helical" evidence="1">
    <location>
        <begin position="392"/>
        <end position="415"/>
    </location>
</feature>
<dbReference type="GO" id="GO:0043024">
    <property type="term" value="F:ribosomal small subunit binding"/>
    <property type="evidence" value="ECO:0007669"/>
    <property type="project" value="TreeGrafter"/>
</dbReference>
<gene>
    <name evidence="3" type="ORF">CSO01_11040</name>
</gene>
<feature type="domain" description="G" evidence="2">
    <location>
        <begin position="68"/>
        <end position="207"/>
    </location>
</feature>
<dbReference type="AlphaFoldDB" id="A0A512PB00"/>
<dbReference type="RefSeq" id="WP_146952147.1">
    <property type="nucleotide sequence ID" value="NZ_BAABBJ010000009.1"/>
</dbReference>
<dbReference type="PANTHER" id="PTHR42698:SF1">
    <property type="entry name" value="GTPASE ERA, MITOCHONDRIAL"/>
    <property type="match status" value="1"/>
</dbReference>
<name>A0A512PB00_9CELL</name>
<dbReference type="SUPFAM" id="SSF52540">
    <property type="entry name" value="P-loop containing nucleoside triphosphate hydrolases"/>
    <property type="match status" value="1"/>
</dbReference>
<dbReference type="InterPro" id="IPR005662">
    <property type="entry name" value="GTPase_Era-like"/>
</dbReference>
<keyword evidence="1" id="KW-0472">Membrane</keyword>
<dbReference type="GO" id="GO:0019843">
    <property type="term" value="F:rRNA binding"/>
    <property type="evidence" value="ECO:0007669"/>
    <property type="project" value="TreeGrafter"/>
</dbReference>
<reference evidence="3 4" key="1">
    <citation type="submission" date="2019-07" db="EMBL/GenBank/DDBJ databases">
        <title>Whole genome shotgun sequence of Cellulomonas soli NBRC 109434.</title>
        <authorList>
            <person name="Hosoyama A."/>
            <person name="Uohara A."/>
            <person name="Ohji S."/>
            <person name="Ichikawa N."/>
        </authorList>
    </citation>
    <scope>NUCLEOTIDE SEQUENCE [LARGE SCALE GENOMIC DNA]</scope>
    <source>
        <strain evidence="3 4">NBRC 109434</strain>
    </source>
</reference>
<dbReference type="EMBL" id="BKAL01000003">
    <property type="protein sequence ID" value="GEP68389.1"/>
    <property type="molecule type" value="Genomic_DNA"/>
</dbReference>
<dbReference type="Pfam" id="PF01926">
    <property type="entry name" value="MMR_HSR1"/>
    <property type="match status" value="1"/>
</dbReference>
<feature type="transmembrane region" description="Helical" evidence="1">
    <location>
        <begin position="427"/>
        <end position="450"/>
    </location>
</feature>
<evidence type="ECO:0000259" key="2">
    <source>
        <dbReference type="Pfam" id="PF01926"/>
    </source>
</evidence>
<dbReference type="GO" id="GO:0005525">
    <property type="term" value="F:GTP binding"/>
    <property type="evidence" value="ECO:0007669"/>
    <property type="project" value="InterPro"/>
</dbReference>
<dbReference type="GO" id="GO:0000028">
    <property type="term" value="P:ribosomal small subunit assembly"/>
    <property type="evidence" value="ECO:0007669"/>
    <property type="project" value="TreeGrafter"/>
</dbReference>
<keyword evidence="1" id="KW-1133">Transmembrane helix</keyword>
<dbReference type="Gene3D" id="3.40.50.300">
    <property type="entry name" value="P-loop containing nucleotide triphosphate hydrolases"/>
    <property type="match status" value="1"/>
</dbReference>
<proteinExistence type="predicted"/>
<dbReference type="OrthoDB" id="974105at2"/>